<comment type="caution">
    <text evidence="6">The sequence shown here is derived from an EMBL/GenBank/DDBJ whole genome shotgun (WGS) entry which is preliminary data.</text>
</comment>
<evidence type="ECO:0000256" key="3">
    <source>
        <dbReference type="ARBA" id="ARBA00022741"/>
    </source>
</evidence>
<keyword evidence="4" id="KW-0067">ATP-binding</keyword>
<dbReference type="SUPFAM" id="SSF52540">
    <property type="entry name" value="P-loop containing nucleoside triphosphate hydrolases"/>
    <property type="match status" value="1"/>
</dbReference>
<accession>A0A225NLB1</accession>
<dbReference type="Proteomes" id="UP000215377">
    <property type="component" value="Unassembled WGS sequence"/>
</dbReference>
<dbReference type="Gene3D" id="2.40.50.100">
    <property type="match status" value="1"/>
</dbReference>
<dbReference type="InterPro" id="IPR012340">
    <property type="entry name" value="NA-bd_OB-fold"/>
</dbReference>
<dbReference type="GO" id="GO:0016887">
    <property type="term" value="F:ATP hydrolysis activity"/>
    <property type="evidence" value="ECO:0007669"/>
    <property type="project" value="InterPro"/>
</dbReference>
<dbReference type="InterPro" id="IPR013611">
    <property type="entry name" value="Transp-assoc_OB_typ2"/>
</dbReference>
<dbReference type="PANTHER" id="PTHR43875">
    <property type="entry name" value="MALTODEXTRIN IMPORT ATP-BINDING PROTEIN MSMX"/>
    <property type="match status" value="1"/>
</dbReference>
<keyword evidence="3" id="KW-0547">Nucleotide-binding</keyword>
<dbReference type="InterPro" id="IPR003593">
    <property type="entry name" value="AAA+_ATPase"/>
</dbReference>
<feature type="domain" description="ABC transporter" evidence="5">
    <location>
        <begin position="4"/>
        <end position="234"/>
    </location>
</feature>
<comment type="similarity">
    <text evidence="1">Belongs to the ABC transporter superfamily.</text>
</comment>
<keyword evidence="2" id="KW-0813">Transport</keyword>
<dbReference type="InterPro" id="IPR003439">
    <property type="entry name" value="ABC_transporter-like_ATP-bd"/>
</dbReference>
<proteinExistence type="inferred from homology"/>
<dbReference type="Pfam" id="PF08402">
    <property type="entry name" value="TOBE_2"/>
    <property type="match status" value="1"/>
</dbReference>
<evidence type="ECO:0000259" key="5">
    <source>
        <dbReference type="PROSITE" id="PS50893"/>
    </source>
</evidence>
<dbReference type="CDD" id="cd03301">
    <property type="entry name" value="ABC_MalK_N"/>
    <property type="match status" value="1"/>
</dbReference>
<organism evidence="6 7">
    <name type="scientific">Marinibacterium profundimaris</name>
    <dbReference type="NCBI Taxonomy" id="1679460"/>
    <lineage>
        <taxon>Bacteria</taxon>
        <taxon>Pseudomonadati</taxon>
        <taxon>Pseudomonadota</taxon>
        <taxon>Alphaproteobacteria</taxon>
        <taxon>Rhodobacterales</taxon>
        <taxon>Paracoccaceae</taxon>
        <taxon>Marinibacterium</taxon>
    </lineage>
</organism>
<dbReference type="InterPro" id="IPR047641">
    <property type="entry name" value="ABC_transpr_MalK/UgpC-like"/>
</dbReference>
<keyword evidence="7" id="KW-1185">Reference proteome</keyword>
<evidence type="ECO:0000256" key="4">
    <source>
        <dbReference type="ARBA" id="ARBA00022840"/>
    </source>
</evidence>
<dbReference type="RefSeq" id="WP_088649797.1">
    <property type="nucleotide sequence ID" value="NZ_AQQR01000003.1"/>
</dbReference>
<dbReference type="InterPro" id="IPR015855">
    <property type="entry name" value="ABC_transpr_MalK-like"/>
</dbReference>
<evidence type="ECO:0000256" key="1">
    <source>
        <dbReference type="ARBA" id="ARBA00005417"/>
    </source>
</evidence>
<dbReference type="GO" id="GO:0140359">
    <property type="term" value="F:ABC-type transporter activity"/>
    <property type="evidence" value="ECO:0007669"/>
    <property type="project" value="InterPro"/>
</dbReference>
<evidence type="ECO:0000313" key="7">
    <source>
        <dbReference type="Proteomes" id="UP000215377"/>
    </source>
</evidence>
<dbReference type="SMART" id="SM00382">
    <property type="entry name" value="AAA"/>
    <property type="match status" value="1"/>
</dbReference>
<name>A0A225NLB1_9RHOB</name>
<dbReference type="GO" id="GO:0055052">
    <property type="term" value="C:ATP-binding cassette (ABC) transporter complex, substrate-binding subunit-containing"/>
    <property type="evidence" value="ECO:0007669"/>
    <property type="project" value="TreeGrafter"/>
</dbReference>
<dbReference type="PROSITE" id="PS00211">
    <property type="entry name" value="ABC_TRANSPORTER_1"/>
    <property type="match status" value="1"/>
</dbReference>
<evidence type="ECO:0000313" key="6">
    <source>
        <dbReference type="EMBL" id="OWU74968.1"/>
    </source>
</evidence>
<dbReference type="EMBL" id="AQQR01000003">
    <property type="protein sequence ID" value="OWU74968.1"/>
    <property type="molecule type" value="Genomic_DNA"/>
</dbReference>
<dbReference type="InterPro" id="IPR017871">
    <property type="entry name" value="ABC_transporter-like_CS"/>
</dbReference>
<dbReference type="OrthoDB" id="394852at2"/>
<dbReference type="PANTHER" id="PTHR43875:SF1">
    <property type="entry name" value="OSMOPROTECTIVE COMPOUNDS UPTAKE ATP-BINDING PROTEIN GGTA"/>
    <property type="match status" value="1"/>
</dbReference>
<dbReference type="AlphaFoldDB" id="A0A225NLB1"/>
<dbReference type="InterPro" id="IPR027417">
    <property type="entry name" value="P-loop_NTPase"/>
</dbReference>
<gene>
    <name evidence="6" type="ORF">ATO3_10515</name>
</gene>
<protein>
    <recommendedName>
        <fullName evidence="5">ABC transporter domain-containing protein</fullName>
    </recommendedName>
</protein>
<dbReference type="Gene3D" id="3.40.50.300">
    <property type="entry name" value="P-loop containing nucleotide triphosphate hydrolases"/>
    <property type="match status" value="1"/>
</dbReference>
<reference evidence="6 7" key="1">
    <citation type="submission" date="2013-04" db="EMBL/GenBank/DDBJ databases">
        <title>Oceanicola sp. 22II1-22F33 Genome Sequencing.</title>
        <authorList>
            <person name="Lai Q."/>
            <person name="Li G."/>
            <person name="Shao Z."/>
        </authorList>
    </citation>
    <scope>NUCLEOTIDE SEQUENCE [LARGE SCALE GENOMIC DNA]</scope>
    <source>
        <strain evidence="6 7">22II1-22F33</strain>
    </source>
</reference>
<evidence type="ECO:0000256" key="2">
    <source>
        <dbReference type="ARBA" id="ARBA00022448"/>
    </source>
</evidence>
<dbReference type="GO" id="GO:0005524">
    <property type="term" value="F:ATP binding"/>
    <property type="evidence" value="ECO:0007669"/>
    <property type="project" value="UniProtKB-KW"/>
</dbReference>
<dbReference type="Pfam" id="PF00005">
    <property type="entry name" value="ABC_tran"/>
    <property type="match status" value="1"/>
</dbReference>
<sequence length="352" mass="38358">MGELAFRNITKRFDKTEVLRHIDFQIEDGEFVVIVGPSGCGKSTLLRIAAGLEDQSEGQVIIGGTDVSLAPPAKRAIAMVFQSYALYPHLTVEGNMSLGLKQARTPKDVIKERIAEATRILALEPYLKRKPGQLSGGQRQRVAIGRAISRHPQVFLFDEPLSNLDAALRDQVRMEIADLHRRLGATMLYVTHDQVEAMTLADRIVVMHDGVVQQIGTPRELYKTPANTFVAGFIGSPRMNMFQGQANSGVIRAPGLPPLPLPEGTALSGPVTVGLRANGLDLHPAPGAGADTSEVVDIDYLGNVCYLRLTLPDDATMVVEQRPDHPFSLGDHVTVTVQPEEVHLFDPEGLRI</sequence>
<dbReference type="FunFam" id="3.40.50.300:FF:000042">
    <property type="entry name" value="Maltose/maltodextrin ABC transporter, ATP-binding protein"/>
    <property type="match status" value="1"/>
</dbReference>
<dbReference type="PROSITE" id="PS50893">
    <property type="entry name" value="ABC_TRANSPORTER_2"/>
    <property type="match status" value="1"/>
</dbReference>
<dbReference type="InterPro" id="IPR008995">
    <property type="entry name" value="Mo/tungstate-bd_C_term_dom"/>
</dbReference>
<dbReference type="Gene3D" id="2.40.50.140">
    <property type="entry name" value="Nucleic acid-binding proteins"/>
    <property type="match status" value="1"/>
</dbReference>
<dbReference type="SUPFAM" id="SSF50331">
    <property type="entry name" value="MOP-like"/>
    <property type="match status" value="1"/>
</dbReference>
<dbReference type="GO" id="GO:0008643">
    <property type="term" value="P:carbohydrate transport"/>
    <property type="evidence" value="ECO:0007669"/>
    <property type="project" value="InterPro"/>
</dbReference>